<dbReference type="AlphaFoldDB" id="A0A2U1A8J9"/>
<dbReference type="OrthoDB" id="9026016at2"/>
<proteinExistence type="predicted"/>
<sequence>MNRTYEYRGYAIRVGVETNGTVPLERLETGRPRYTAVVSIAAIDEPASPAPLKIDNAAGLPFNSDIDALMGGYSEARRLIDEQLAAAAP</sequence>
<dbReference type="Proteomes" id="UP000247772">
    <property type="component" value="Unassembled WGS sequence"/>
</dbReference>
<evidence type="ECO:0000313" key="4">
    <source>
        <dbReference type="Proteomes" id="UP000533533"/>
    </source>
</evidence>
<protein>
    <submittedName>
        <fullName evidence="2">Uncharacterized protein</fullName>
    </submittedName>
</protein>
<organism evidence="2 3">
    <name type="scientific">Paraburkholderia silvatlantica</name>
    <dbReference type="NCBI Taxonomy" id="321895"/>
    <lineage>
        <taxon>Bacteria</taxon>
        <taxon>Pseudomonadati</taxon>
        <taxon>Pseudomonadota</taxon>
        <taxon>Betaproteobacteria</taxon>
        <taxon>Burkholderiales</taxon>
        <taxon>Burkholderiaceae</taxon>
        <taxon>Paraburkholderia</taxon>
    </lineage>
</organism>
<dbReference type="EMBL" id="JACHVZ010000009">
    <property type="protein sequence ID" value="MBB2929078.1"/>
    <property type="molecule type" value="Genomic_DNA"/>
</dbReference>
<evidence type="ECO:0000313" key="2">
    <source>
        <dbReference type="EMBL" id="PYE22132.1"/>
    </source>
</evidence>
<dbReference type="Proteomes" id="UP000533533">
    <property type="component" value="Unassembled WGS sequence"/>
</dbReference>
<comment type="caution">
    <text evidence="2">The sequence shown here is derived from an EMBL/GenBank/DDBJ whole genome shotgun (WGS) entry which is preliminary data.</text>
</comment>
<gene>
    <name evidence="2" type="ORF">C7410_11165</name>
    <name evidence="1" type="ORF">FHX59_003509</name>
</gene>
<keyword evidence="4" id="KW-1185">Reference proteome</keyword>
<evidence type="ECO:0000313" key="1">
    <source>
        <dbReference type="EMBL" id="MBB2929078.1"/>
    </source>
</evidence>
<dbReference type="EMBL" id="QJSQ01000011">
    <property type="protein sequence ID" value="PYE22132.1"/>
    <property type="molecule type" value="Genomic_DNA"/>
</dbReference>
<reference evidence="2 3" key="1">
    <citation type="submission" date="2018-06" db="EMBL/GenBank/DDBJ databases">
        <title>Genomic Encyclopedia of Type Strains, Phase IV (KMG-V): Genome sequencing to study the core and pangenomes of soil and plant-associated prokaryotes.</title>
        <authorList>
            <person name="Whitman W."/>
        </authorList>
    </citation>
    <scope>NUCLEOTIDE SEQUENCE [LARGE SCALE GENOMIC DNA]</scope>
    <source>
        <strain evidence="2 3">SRCL-318</strain>
        <strain evidence="1 4">SRMrh-85</strain>
    </source>
</reference>
<accession>A0A2U1A8J9</accession>
<dbReference type="RefSeq" id="WP_110385880.1">
    <property type="nucleotide sequence ID" value="NZ_JACHVZ010000009.1"/>
</dbReference>
<name>A0A2U1A8J9_9BURK</name>
<evidence type="ECO:0000313" key="3">
    <source>
        <dbReference type="Proteomes" id="UP000247772"/>
    </source>
</evidence>